<dbReference type="RefSeq" id="WP_058469860.1">
    <property type="nucleotide sequence ID" value="NZ_CAAAIC010000005.1"/>
</dbReference>
<comment type="similarity">
    <text evidence="1 8">Belongs to the UDPGP type 2 family.</text>
</comment>
<gene>
    <name evidence="10" type="primary">galU_1</name>
    <name evidence="10" type="ORF">Ljor_0283</name>
</gene>
<dbReference type="PANTHER" id="PTHR43197:SF1">
    <property type="entry name" value="UTP--GLUCOSE-1-PHOSPHATE URIDYLYLTRANSFERASE"/>
    <property type="match status" value="1"/>
</dbReference>
<evidence type="ECO:0000256" key="3">
    <source>
        <dbReference type="ARBA" id="ARBA00019048"/>
    </source>
</evidence>
<dbReference type="EMBL" id="LNYJ01000003">
    <property type="protein sequence ID" value="KTD19060.1"/>
    <property type="molecule type" value="Genomic_DNA"/>
</dbReference>
<dbReference type="NCBIfam" id="TIGR01099">
    <property type="entry name" value="galU"/>
    <property type="match status" value="1"/>
</dbReference>
<evidence type="ECO:0000256" key="7">
    <source>
        <dbReference type="ARBA" id="ARBA00048128"/>
    </source>
</evidence>
<sequence>MVKKLKKAVFPVAGLGSRFLPATKANPKEMLPVVDKPIIQYAVEEAVEAGFSELIFITNSSKRAIEDHFDVNYELQNRLSTEGKYSLLSTINFLPAPIRCTFIRQPEPKGLGDAIRCAKHVINDEPFAVILPDDLIMSNSQNCLGQMAALYQNTQANILAIEKIDLADSNKYGVISVSQYFETYYEINGIVEKPAPEESPSSLGVVGRYIFNPEIFSFLETISPGKNDEIQLTDAIKQLINVQEVFGYKIQGKRYDCGDKFGFVKATIQYALKHPEIGEKVRHYFDNFSELTV</sequence>
<evidence type="ECO:0000313" key="10">
    <source>
        <dbReference type="EMBL" id="KTD19060.1"/>
    </source>
</evidence>
<dbReference type="AlphaFoldDB" id="A0A0W0VFZ8"/>
<dbReference type="PATRIC" id="fig|456.5.peg.300"/>
<dbReference type="InterPro" id="IPR005835">
    <property type="entry name" value="NTP_transferase_dom"/>
</dbReference>
<keyword evidence="11" id="KW-1185">Reference proteome</keyword>
<dbReference type="Gene3D" id="3.90.550.10">
    <property type="entry name" value="Spore Coat Polysaccharide Biosynthesis Protein SpsA, Chain A"/>
    <property type="match status" value="1"/>
</dbReference>
<evidence type="ECO:0000256" key="6">
    <source>
        <dbReference type="ARBA" id="ARBA00037294"/>
    </source>
</evidence>
<reference evidence="10 11" key="1">
    <citation type="submission" date="2015-11" db="EMBL/GenBank/DDBJ databases">
        <title>Genomic analysis of 38 Legionella species identifies large and diverse effector repertoires.</title>
        <authorList>
            <person name="Burstein D."/>
            <person name="Amaro F."/>
            <person name="Zusman T."/>
            <person name="Lifshitz Z."/>
            <person name="Cohen O."/>
            <person name="Gilbert J.A."/>
            <person name="Pupko T."/>
            <person name="Shuman H.A."/>
            <person name="Segal G."/>
        </authorList>
    </citation>
    <scope>NUCLEOTIDE SEQUENCE [LARGE SCALE GENOMIC DNA]</scope>
    <source>
        <strain evidence="10 11">BL-540</strain>
    </source>
</reference>
<evidence type="ECO:0000256" key="2">
    <source>
        <dbReference type="ARBA" id="ARBA00012415"/>
    </source>
</evidence>
<dbReference type="Pfam" id="PF00483">
    <property type="entry name" value="NTP_transferase"/>
    <property type="match status" value="1"/>
</dbReference>
<dbReference type="STRING" id="456.Ljor_0283"/>
<dbReference type="CDD" id="cd02541">
    <property type="entry name" value="UGPase_prokaryotic"/>
    <property type="match status" value="1"/>
</dbReference>
<accession>A0A0W0VFZ8</accession>
<protein>
    <recommendedName>
        <fullName evidence="3 8">UTP--glucose-1-phosphate uridylyltransferase</fullName>
        <ecNumber evidence="2 8">2.7.7.9</ecNumber>
    </recommendedName>
    <alternativeName>
        <fullName evidence="8">UDP-glucose pyrophosphorylase</fullName>
    </alternativeName>
</protein>
<dbReference type="EC" id="2.7.7.9" evidence="2 8"/>
<dbReference type="InterPro" id="IPR005771">
    <property type="entry name" value="GalU_uridylyltTrfase_bac/arc"/>
</dbReference>
<evidence type="ECO:0000256" key="4">
    <source>
        <dbReference type="ARBA" id="ARBA00022679"/>
    </source>
</evidence>
<evidence type="ECO:0000256" key="5">
    <source>
        <dbReference type="ARBA" id="ARBA00022695"/>
    </source>
</evidence>
<evidence type="ECO:0000256" key="8">
    <source>
        <dbReference type="RuleBase" id="RU361259"/>
    </source>
</evidence>
<comment type="caution">
    <text evidence="10">The sequence shown here is derived from an EMBL/GenBank/DDBJ whole genome shotgun (WGS) entry which is preliminary data.</text>
</comment>
<feature type="domain" description="Nucleotidyl transferase" evidence="9">
    <location>
        <begin position="12"/>
        <end position="267"/>
    </location>
</feature>
<dbReference type="GO" id="GO:0003983">
    <property type="term" value="F:UTP:glucose-1-phosphate uridylyltransferase activity"/>
    <property type="evidence" value="ECO:0007669"/>
    <property type="project" value="UniProtKB-EC"/>
</dbReference>
<keyword evidence="4 8" id="KW-0808">Transferase</keyword>
<proteinExistence type="inferred from homology"/>
<name>A0A0W0VFZ8_9GAMM</name>
<dbReference type="InterPro" id="IPR029044">
    <property type="entry name" value="Nucleotide-diphossugar_trans"/>
</dbReference>
<organism evidence="10 11">
    <name type="scientific">Legionella jordanis</name>
    <dbReference type="NCBI Taxonomy" id="456"/>
    <lineage>
        <taxon>Bacteria</taxon>
        <taxon>Pseudomonadati</taxon>
        <taxon>Pseudomonadota</taxon>
        <taxon>Gammaproteobacteria</taxon>
        <taxon>Legionellales</taxon>
        <taxon>Legionellaceae</taxon>
        <taxon>Legionella</taxon>
    </lineage>
</organism>
<dbReference type="SUPFAM" id="SSF53448">
    <property type="entry name" value="Nucleotide-diphospho-sugar transferases"/>
    <property type="match status" value="1"/>
</dbReference>
<comment type="function">
    <text evidence="6">May play a role in stationary phase survival.</text>
</comment>
<evidence type="ECO:0000313" key="11">
    <source>
        <dbReference type="Proteomes" id="UP000055035"/>
    </source>
</evidence>
<dbReference type="GO" id="GO:0006011">
    <property type="term" value="P:UDP-alpha-D-glucose metabolic process"/>
    <property type="evidence" value="ECO:0007669"/>
    <property type="project" value="InterPro"/>
</dbReference>
<evidence type="ECO:0000259" key="9">
    <source>
        <dbReference type="Pfam" id="PF00483"/>
    </source>
</evidence>
<evidence type="ECO:0000256" key="1">
    <source>
        <dbReference type="ARBA" id="ARBA00006890"/>
    </source>
</evidence>
<dbReference type="Proteomes" id="UP000055035">
    <property type="component" value="Unassembled WGS sequence"/>
</dbReference>
<dbReference type="PANTHER" id="PTHR43197">
    <property type="entry name" value="UTP--GLUCOSE-1-PHOSPHATE URIDYLYLTRANSFERASE"/>
    <property type="match status" value="1"/>
</dbReference>
<keyword evidence="5 8" id="KW-0548">Nucleotidyltransferase</keyword>
<dbReference type="OrthoDB" id="9803306at2"/>
<comment type="catalytic activity">
    <reaction evidence="7 8">
        <text>alpha-D-glucose 1-phosphate + UTP + H(+) = UDP-alpha-D-glucose + diphosphate</text>
        <dbReference type="Rhea" id="RHEA:19889"/>
        <dbReference type="ChEBI" id="CHEBI:15378"/>
        <dbReference type="ChEBI" id="CHEBI:33019"/>
        <dbReference type="ChEBI" id="CHEBI:46398"/>
        <dbReference type="ChEBI" id="CHEBI:58601"/>
        <dbReference type="ChEBI" id="CHEBI:58885"/>
        <dbReference type="EC" id="2.7.7.9"/>
    </reaction>
</comment>